<dbReference type="Gene3D" id="3.30.450.20">
    <property type="entry name" value="PAS domain"/>
    <property type="match status" value="2"/>
</dbReference>
<feature type="transmembrane region" description="Helical" evidence="1">
    <location>
        <begin position="126"/>
        <end position="143"/>
    </location>
</feature>
<dbReference type="Pfam" id="PF00563">
    <property type="entry name" value="EAL"/>
    <property type="match status" value="1"/>
</dbReference>
<dbReference type="InterPro" id="IPR043128">
    <property type="entry name" value="Rev_trsase/Diguanyl_cyclase"/>
</dbReference>
<feature type="transmembrane region" description="Helical" evidence="1">
    <location>
        <begin position="31"/>
        <end position="49"/>
    </location>
</feature>
<dbReference type="NCBIfam" id="TIGR00254">
    <property type="entry name" value="GGDEF"/>
    <property type="match status" value="1"/>
</dbReference>
<dbReference type="Proteomes" id="UP000238326">
    <property type="component" value="Unassembled WGS sequence"/>
</dbReference>
<accession>A0A2S9KDP6</accession>
<dbReference type="SMART" id="SM00267">
    <property type="entry name" value="GGDEF"/>
    <property type="match status" value="1"/>
</dbReference>
<dbReference type="PROSITE" id="PS50887">
    <property type="entry name" value="GGDEF"/>
    <property type="match status" value="1"/>
</dbReference>
<dbReference type="InterPro" id="IPR001633">
    <property type="entry name" value="EAL_dom"/>
</dbReference>
<reference evidence="4 5" key="1">
    <citation type="submission" date="2018-03" db="EMBL/GenBank/DDBJ databases">
        <title>Comparative genomics illustrates the genes involved in a hyperalkaliphilic mechanisms of Serpentinomonas isolated from highly-alkaline calcium-rich serpentinized springs.</title>
        <authorList>
            <person name="Suzuki S."/>
            <person name="Ishii S."/>
            <person name="Walworth N."/>
            <person name="Bird L."/>
            <person name="Kuenen J.G."/>
            <person name="Nealson K.H."/>
        </authorList>
    </citation>
    <scope>NUCLEOTIDE SEQUENCE [LARGE SCALE GENOMIC DNA]</scope>
    <source>
        <strain evidence="4 5">83</strain>
    </source>
</reference>
<dbReference type="Pfam" id="PF08447">
    <property type="entry name" value="PAS_3"/>
    <property type="match status" value="1"/>
</dbReference>
<evidence type="ECO:0008006" key="6">
    <source>
        <dbReference type="Google" id="ProtNLM"/>
    </source>
</evidence>
<dbReference type="InterPro" id="IPR013655">
    <property type="entry name" value="PAS_fold_3"/>
</dbReference>
<dbReference type="SUPFAM" id="SSF55785">
    <property type="entry name" value="PYP-like sensor domain (PAS domain)"/>
    <property type="match status" value="2"/>
</dbReference>
<comment type="caution">
    <text evidence="4">The sequence shown here is derived from an EMBL/GenBank/DDBJ whole genome shotgun (WGS) entry which is preliminary data.</text>
</comment>
<dbReference type="Pfam" id="PF00990">
    <property type="entry name" value="GGDEF"/>
    <property type="match status" value="1"/>
</dbReference>
<dbReference type="SMART" id="SM00091">
    <property type="entry name" value="PAS"/>
    <property type="match status" value="1"/>
</dbReference>
<evidence type="ECO:0000259" key="3">
    <source>
        <dbReference type="PROSITE" id="PS50887"/>
    </source>
</evidence>
<protein>
    <recommendedName>
        <fullName evidence="6">EAL domain-containing protein</fullName>
    </recommendedName>
</protein>
<dbReference type="NCBIfam" id="TIGR00229">
    <property type="entry name" value="sensory_box"/>
    <property type="match status" value="1"/>
</dbReference>
<dbReference type="PROSITE" id="PS50883">
    <property type="entry name" value="EAL"/>
    <property type="match status" value="1"/>
</dbReference>
<evidence type="ECO:0000313" key="4">
    <source>
        <dbReference type="EMBL" id="PRD68544.1"/>
    </source>
</evidence>
<dbReference type="EMBL" id="PVLR01000027">
    <property type="protein sequence ID" value="PRD68544.1"/>
    <property type="molecule type" value="Genomic_DNA"/>
</dbReference>
<dbReference type="OrthoDB" id="9813903at2"/>
<dbReference type="InterPro" id="IPR000014">
    <property type="entry name" value="PAS"/>
</dbReference>
<evidence type="ECO:0000259" key="2">
    <source>
        <dbReference type="PROSITE" id="PS50883"/>
    </source>
</evidence>
<dbReference type="FunFam" id="3.20.20.450:FF:000001">
    <property type="entry name" value="Cyclic di-GMP phosphodiesterase yahA"/>
    <property type="match status" value="1"/>
</dbReference>
<dbReference type="InterPro" id="IPR035965">
    <property type="entry name" value="PAS-like_dom_sf"/>
</dbReference>
<dbReference type="CDD" id="cd00130">
    <property type="entry name" value="PAS"/>
    <property type="match status" value="1"/>
</dbReference>
<dbReference type="PANTHER" id="PTHR44757:SF2">
    <property type="entry name" value="BIOFILM ARCHITECTURE MAINTENANCE PROTEIN MBAA"/>
    <property type="match status" value="1"/>
</dbReference>
<feature type="transmembrane region" description="Helical" evidence="1">
    <location>
        <begin position="155"/>
        <end position="177"/>
    </location>
</feature>
<feature type="domain" description="EAL" evidence="2">
    <location>
        <begin position="619"/>
        <end position="873"/>
    </location>
</feature>
<dbReference type="InterPro" id="IPR052155">
    <property type="entry name" value="Biofilm_reg_signaling"/>
</dbReference>
<evidence type="ECO:0000313" key="5">
    <source>
        <dbReference type="Proteomes" id="UP000238326"/>
    </source>
</evidence>
<dbReference type="PANTHER" id="PTHR44757">
    <property type="entry name" value="DIGUANYLATE CYCLASE DGCP"/>
    <property type="match status" value="1"/>
</dbReference>
<dbReference type="Gene3D" id="3.30.70.270">
    <property type="match status" value="1"/>
</dbReference>
<keyword evidence="1" id="KW-0812">Transmembrane</keyword>
<dbReference type="CDD" id="cd01948">
    <property type="entry name" value="EAL"/>
    <property type="match status" value="1"/>
</dbReference>
<organism evidence="4 5">
    <name type="scientific">Malikia spinosa</name>
    <dbReference type="NCBI Taxonomy" id="86180"/>
    <lineage>
        <taxon>Bacteria</taxon>
        <taxon>Pseudomonadati</taxon>
        <taxon>Pseudomonadota</taxon>
        <taxon>Betaproteobacteria</taxon>
        <taxon>Burkholderiales</taxon>
        <taxon>Comamonadaceae</taxon>
        <taxon>Malikia</taxon>
    </lineage>
</organism>
<evidence type="ECO:0000256" key="1">
    <source>
        <dbReference type="SAM" id="Phobius"/>
    </source>
</evidence>
<feature type="transmembrane region" description="Helical" evidence="1">
    <location>
        <begin position="55"/>
        <end position="71"/>
    </location>
</feature>
<dbReference type="InterPro" id="IPR000160">
    <property type="entry name" value="GGDEF_dom"/>
</dbReference>
<gene>
    <name evidence="4" type="ORF">C6P61_10410</name>
</gene>
<dbReference type="InterPro" id="IPR035919">
    <property type="entry name" value="EAL_sf"/>
</dbReference>
<dbReference type="AlphaFoldDB" id="A0A2S9KDP6"/>
<dbReference type="SMART" id="SM00052">
    <property type="entry name" value="EAL"/>
    <property type="match status" value="1"/>
</dbReference>
<keyword evidence="1" id="KW-1133">Transmembrane helix</keyword>
<name>A0A2S9KDP6_9BURK</name>
<dbReference type="SUPFAM" id="SSF55073">
    <property type="entry name" value="Nucleotide cyclase"/>
    <property type="match status" value="1"/>
</dbReference>
<dbReference type="CDD" id="cd01949">
    <property type="entry name" value="GGDEF"/>
    <property type="match status" value="1"/>
</dbReference>
<dbReference type="Pfam" id="PF13426">
    <property type="entry name" value="PAS_9"/>
    <property type="match status" value="1"/>
</dbReference>
<keyword evidence="1" id="KW-0472">Membrane</keyword>
<proteinExistence type="predicted"/>
<feature type="domain" description="GGDEF" evidence="3">
    <location>
        <begin position="477"/>
        <end position="610"/>
    </location>
</feature>
<dbReference type="Gene3D" id="3.20.20.450">
    <property type="entry name" value="EAL domain"/>
    <property type="match status" value="1"/>
</dbReference>
<keyword evidence="5" id="KW-1185">Reference proteome</keyword>
<dbReference type="SUPFAM" id="SSF141868">
    <property type="entry name" value="EAL domain-like"/>
    <property type="match status" value="1"/>
</dbReference>
<dbReference type="InterPro" id="IPR029787">
    <property type="entry name" value="Nucleotide_cyclase"/>
</dbReference>
<sequence length="877" mass="97427">MSGKPSMLAAYENEGAQGPGKAGGERLMRRLGLLLLGAGLIIFIANLLWESELRPGGPGLTVIGLLMLYWARIGRISWAVHLMCWGLLLIGWSGALMGTGLYNISWIALPIATMVGGCMLGRRMTLALMLATVAAVLSVYGLHQQGQEFGSNAPPQVVAGLLILAALVAGLIGRTTAKTVRRQMRRLGESQAELERAQSLAHVGSWTMEVGSGQARWSDEYYRIFGIAVGTSVSYPDFMAKVHPDDRNLIDAGWVAAARGDSSYEVSYRILVGAEVKWLRSITEFAFDSQGKLQTLSGSVQDITRIKRSEEVQRESQERFRKLFEDTHQPIVLYDSDSRCVAANQACLAMFRFDSIEEIRGRKPTELSPIWQADGRKTSDKLAELQDAVIKHGSFETEWLHCRSDGESFPTRVLTTGIRMGEQDLLHSIITDTTEQKRALEQIEFLAYHDPLTGLPNRTLGQDRLQQALGVAERDGSSLGVLYLDLDNFKHFNDVYGHAMGDRLLKSVAARVASSLRAEDTLCRLSGDEFMVVLLDLDAIEQLQLVCQRILARIAEPLEVEGIKPLLSFSIGGAIYPQHGRDIGSLMRHADLALYEAKKAGRGTSRIFKPQMNESLRHYLQTCDDLRLALEREELELHYQPQVSLHNSEVIGVEALLRWNHPQRGLLQPGTFIGVAEESGLIAPIGRWVLQEACRQGAAWHRAGWSQLRMAVNLSAVQFRHGQLGPELLETLAESGFNPKRLELELTESTLLHSDSAILATVAQWQAKGIELSIDDFGTGYSSLSYLKRLNVDKLKIDRSFIANLREDEQDRTIVRAIIQIAQSMGIKTIAEGIEDPLVVEQLRAMGCDKVQGFWYSKPLPAGQFEQWFKHYTARAA</sequence>